<proteinExistence type="predicted"/>
<dbReference type="AlphaFoldDB" id="A0A219AQM8"/>
<dbReference type="RefSeq" id="XP_022284990.1">
    <property type="nucleotide sequence ID" value="XM_022430053.1"/>
</dbReference>
<evidence type="ECO:0000313" key="1">
    <source>
        <dbReference type="EMBL" id="OWT42475.1"/>
    </source>
</evidence>
<evidence type="ECO:0000313" key="2">
    <source>
        <dbReference type="Proteomes" id="UP000078397"/>
    </source>
</evidence>
<dbReference type="InterPro" id="IPR036397">
    <property type="entry name" value="RNaseH_sf"/>
</dbReference>
<dbReference type="OrthoDB" id="4939572at2759"/>
<dbReference type="Proteomes" id="UP000078397">
    <property type="component" value="Unassembled WGS sequence"/>
</dbReference>
<accession>A0A219AQM8</accession>
<dbReference type="CDD" id="cd09276">
    <property type="entry name" value="Rnase_HI_RT_non_LTR"/>
    <property type="match status" value="1"/>
</dbReference>
<dbReference type="SUPFAM" id="SSF53098">
    <property type="entry name" value="Ribonuclease H-like"/>
    <property type="match status" value="1"/>
</dbReference>
<dbReference type="EMBL" id="LSBJ02000015">
    <property type="protein sequence ID" value="OWT42475.1"/>
    <property type="molecule type" value="Genomic_DNA"/>
</dbReference>
<dbReference type="GeneID" id="33937212"/>
<comment type="caution">
    <text evidence="1">The sequence shown here is derived from an EMBL/GenBank/DDBJ whole genome shotgun (WGS) entry which is preliminary data.</text>
</comment>
<sequence length="113" mass="12205">MAPRQKEIPQGMDSQYSTMDVSLTGALASLAAEKFDAEIHGAVQGLRCALVANSANEPITVCMDNTSVIDCIGATAPNSSQVYFRAFQKEVDKYPYQISVKWCPGHSNIFGNS</sequence>
<dbReference type="Gene3D" id="3.30.420.10">
    <property type="entry name" value="Ribonuclease H-like superfamily/Ribonuclease H"/>
    <property type="match status" value="1"/>
</dbReference>
<organism evidence="1 2">
    <name type="scientific">Pochonia chlamydosporia 170</name>
    <dbReference type="NCBI Taxonomy" id="1380566"/>
    <lineage>
        <taxon>Eukaryota</taxon>
        <taxon>Fungi</taxon>
        <taxon>Dikarya</taxon>
        <taxon>Ascomycota</taxon>
        <taxon>Pezizomycotina</taxon>
        <taxon>Sordariomycetes</taxon>
        <taxon>Hypocreomycetidae</taxon>
        <taxon>Hypocreales</taxon>
        <taxon>Clavicipitaceae</taxon>
        <taxon>Pochonia</taxon>
    </lineage>
</organism>
<gene>
    <name evidence="1" type="ORF">VFPPC_18446</name>
</gene>
<dbReference type="GO" id="GO:0003676">
    <property type="term" value="F:nucleic acid binding"/>
    <property type="evidence" value="ECO:0007669"/>
    <property type="project" value="InterPro"/>
</dbReference>
<dbReference type="KEGG" id="pchm:VFPPC_18446"/>
<protein>
    <submittedName>
        <fullName evidence="1">RNase H domain-containing protein</fullName>
    </submittedName>
</protein>
<dbReference type="STRING" id="1380566.A0A219AQM8"/>
<reference evidence="1 2" key="1">
    <citation type="journal article" date="2016" name="PLoS Pathog.">
        <title>Biosynthesis of antibiotic leucinostatins in bio-control fungus Purpureocillium lilacinum and their inhibition on phytophthora revealed by genome mining.</title>
        <authorList>
            <person name="Wang G."/>
            <person name="Liu Z."/>
            <person name="Lin R."/>
            <person name="Li E."/>
            <person name="Mao Z."/>
            <person name="Ling J."/>
            <person name="Yang Y."/>
            <person name="Yin W.B."/>
            <person name="Xie B."/>
        </authorList>
    </citation>
    <scope>NUCLEOTIDE SEQUENCE [LARGE SCALE GENOMIC DNA]</scope>
    <source>
        <strain evidence="1">170</strain>
    </source>
</reference>
<keyword evidence="2" id="KW-1185">Reference proteome</keyword>
<name>A0A219AQM8_METCM</name>
<dbReference type="InterPro" id="IPR012337">
    <property type="entry name" value="RNaseH-like_sf"/>
</dbReference>